<dbReference type="EMBL" id="LT629690">
    <property type="protein sequence ID" value="SDF75825.1"/>
    <property type="molecule type" value="Genomic_DNA"/>
</dbReference>
<dbReference type="InterPro" id="IPR036388">
    <property type="entry name" value="WH-like_DNA-bd_sf"/>
</dbReference>
<evidence type="ECO:0000256" key="1">
    <source>
        <dbReference type="ARBA" id="ARBA00004196"/>
    </source>
</evidence>
<dbReference type="AlphaFoldDB" id="A0A1G7NP15"/>
<dbReference type="GO" id="GO:0006355">
    <property type="term" value="P:regulation of DNA-templated transcription"/>
    <property type="evidence" value="ECO:0007669"/>
    <property type="project" value="InterPro"/>
</dbReference>
<dbReference type="GO" id="GO:0003677">
    <property type="term" value="F:DNA binding"/>
    <property type="evidence" value="ECO:0007669"/>
    <property type="project" value="InterPro"/>
</dbReference>
<dbReference type="InterPro" id="IPR028082">
    <property type="entry name" value="Peripla_BP_I"/>
</dbReference>
<dbReference type="Gene3D" id="3.40.50.2300">
    <property type="match status" value="2"/>
</dbReference>
<dbReference type="GO" id="GO:0030313">
    <property type="term" value="C:cell envelope"/>
    <property type="evidence" value="ECO:0007669"/>
    <property type="project" value="UniProtKB-SubCell"/>
</dbReference>
<dbReference type="CDD" id="cd01536">
    <property type="entry name" value="PBP1_ABC_sugar_binding-like"/>
    <property type="match status" value="1"/>
</dbReference>
<evidence type="ECO:0000256" key="3">
    <source>
        <dbReference type="ARBA" id="ARBA00022729"/>
    </source>
</evidence>
<sequence length="371" mass="40539">MAGSKTRHYGSGTFDKGLDVLESLERAPEPLRIHDIAQLTSLDRAAVFRLLCTLEDRGYIERLADKRYRAKNRKRMPRVSYIAPLTGNPFREEVTRSLQRAAANSGLQLELVDTGDIELPRDQIDAVLRSGAEAVILFQRRGSLAHLLADRFLQEQIPLISVETPIAGALYFGGNNYRAGLLAGEALGTFARRQWQGNFDKLVLLESSLSAAATMARLTGTVEGLNTTLNIDASTRVIHVDGLASVETSRAACLRVLKSLPRRSKVLISCFNDLSAMGAVQAARALGIADQVAIVGQNGTAEARAELALTSSPLIATVAYFPERYGEELLKLAATVIAHQKTPLAVYVDHILLNRTNLRRYYPRASASSLK</sequence>
<dbReference type="GO" id="GO:0030246">
    <property type="term" value="F:carbohydrate binding"/>
    <property type="evidence" value="ECO:0007669"/>
    <property type="project" value="UniProtKB-ARBA"/>
</dbReference>
<dbReference type="Pfam" id="PF09339">
    <property type="entry name" value="HTH_IclR"/>
    <property type="match status" value="1"/>
</dbReference>
<dbReference type="Gene3D" id="1.10.10.10">
    <property type="entry name" value="Winged helix-like DNA-binding domain superfamily/Winged helix DNA-binding domain"/>
    <property type="match status" value="1"/>
</dbReference>
<dbReference type="Pfam" id="PF13407">
    <property type="entry name" value="Peripla_BP_4"/>
    <property type="match status" value="1"/>
</dbReference>
<organism evidence="5 6">
    <name type="scientific">Terriglobus roseus</name>
    <dbReference type="NCBI Taxonomy" id="392734"/>
    <lineage>
        <taxon>Bacteria</taxon>
        <taxon>Pseudomonadati</taxon>
        <taxon>Acidobacteriota</taxon>
        <taxon>Terriglobia</taxon>
        <taxon>Terriglobales</taxon>
        <taxon>Acidobacteriaceae</taxon>
        <taxon>Terriglobus</taxon>
    </lineage>
</organism>
<dbReference type="SUPFAM" id="SSF53822">
    <property type="entry name" value="Periplasmic binding protein-like I"/>
    <property type="match status" value="1"/>
</dbReference>
<dbReference type="InterPro" id="IPR036390">
    <property type="entry name" value="WH_DNA-bd_sf"/>
</dbReference>
<proteinExistence type="inferred from homology"/>
<reference evidence="6" key="1">
    <citation type="submission" date="2016-10" db="EMBL/GenBank/DDBJ databases">
        <authorList>
            <person name="Varghese N."/>
            <person name="Submissions S."/>
        </authorList>
    </citation>
    <scope>NUCLEOTIDE SEQUENCE [LARGE SCALE GENOMIC DNA]</scope>
    <source>
        <strain evidence="6">GAS232</strain>
    </source>
</reference>
<dbReference type="RefSeq" id="WP_083346040.1">
    <property type="nucleotide sequence ID" value="NZ_LT629690.1"/>
</dbReference>
<dbReference type="PANTHER" id="PTHR46847:SF1">
    <property type="entry name" value="D-ALLOSE-BINDING PERIPLASMIC PROTEIN-RELATED"/>
    <property type="match status" value="1"/>
</dbReference>
<keyword evidence="3" id="KW-0732">Signal</keyword>
<keyword evidence="6" id="KW-1185">Reference proteome</keyword>
<dbReference type="InterPro" id="IPR025997">
    <property type="entry name" value="SBP_2_dom"/>
</dbReference>
<accession>A0A1G7NP15</accession>
<protein>
    <submittedName>
        <fullName evidence="5">Ribose transport system substrate-binding protein</fullName>
    </submittedName>
</protein>
<dbReference type="SUPFAM" id="SSF46785">
    <property type="entry name" value="Winged helix' DNA-binding domain"/>
    <property type="match status" value="1"/>
</dbReference>
<dbReference type="InterPro" id="IPR005471">
    <property type="entry name" value="Tscrpt_reg_IclR_N"/>
</dbReference>
<evidence type="ECO:0000313" key="5">
    <source>
        <dbReference type="EMBL" id="SDF75825.1"/>
    </source>
</evidence>
<comment type="subcellular location">
    <subcellularLocation>
        <location evidence="1">Cell envelope</location>
    </subcellularLocation>
</comment>
<dbReference type="PANTHER" id="PTHR46847">
    <property type="entry name" value="D-ALLOSE-BINDING PERIPLASMIC PROTEIN-RELATED"/>
    <property type="match status" value="1"/>
</dbReference>
<dbReference type="OrthoDB" id="9800520at2"/>
<comment type="similarity">
    <text evidence="2">Belongs to the bacterial solute-binding protein 2 family.</text>
</comment>
<evidence type="ECO:0000259" key="4">
    <source>
        <dbReference type="PROSITE" id="PS51077"/>
    </source>
</evidence>
<dbReference type="PROSITE" id="PS51077">
    <property type="entry name" value="HTH_ICLR"/>
    <property type="match status" value="1"/>
</dbReference>
<evidence type="ECO:0000313" key="6">
    <source>
        <dbReference type="Proteomes" id="UP000182427"/>
    </source>
</evidence>
<dbReference type="Proteomes" id="UP000182427">
    <property type="component" value="Chromosome I"/>
</dbReference>
<name>A0A1G7NP15_9BACT</name>
<evidence type="ECO:0000256" key="2">
    <source>
        <dbReference type="ARBA" id="ARBA00007639"/>
    </source>
</evidence>
<gene>
    <name evidence="5" type="ORF">SAMN05444167_3216</name>
</gene>
<feature type="domain" description="HTH iclR-type" evidence="4">
    <location>
        <begin position="11"/>
        <end position="72"/>
    </location>
</feature>